<organism evidence="6 7">
    <name type="scientific">Arthrobacter halodurans</name>
    <dbReference type="NCBI Taxonomy" id="516699"/>
    <lineage>
        <taxon>Bacteria</taxon>
        <taxon>Bacillati</taxon>
        <taxon>Actinomycetota</taxon>
        <taxon>Actinomycetes</taxon>
        <taxon>Micrococcales</taxon>
        <taxon>Micrococcaceae</taxon>
        <taxon>Arthrobacter</taxon>
    </lineage>
</organism>
<dbReference type="InterPro" id="IPR024185">
    <property type="entry name" value="FTHF_cligase-like_sf"/>
</dbReference>
<feature type="compositionally biased region" description="Basic and acidic residues" evidence="5">
    <location>
        <begin position="1"/>
        <end position="11"/>
    </location>
</feature>
<accession>A0ABV4UKK6</accession>
<dbReference type="Pfam" id="PF01812">
    <property type="entry name" value="5-FTHF_cyc-lig"/>
    <property type="match status" value="1"/>
</dbReference>
<sequence>MDTLSKDEARARQRALRRAMEPSARQDQVDAAERHLLPWLADNAPRRTVASVLSFGAEPPTGHLLGLLHATGYRVLVPICEPGRRLSWSEWYPGVPTSRSRVAPVQEPVGERHGPERMLEVDVVLVPALAVDERGARLGQGGGYYDRFIASLDALERRPELVSLVFDHEVLPADSFEHDALDRRVDAVVTAAGIRRLGDGPPA</sequence>
<dbReference type="GO" id="GO:0030272">
    <property type="term" value="F:5-formyltetrahydrofolate cyclo-ligase activity"/>
    <property type="evidence" value="ECO:0007669"/>
    <property type="project" value="UniProtKB-EC"/>
</dbReference>
<dbReference type="EC" id="6.3.3.2" evidence="4"/>
<dbReference type="PANTHER" id="PTHR23407">
    <property type="entry name" value="ATPASE INHIBITOR/5-FORMYLTETRAHYDROFOLATE CYCLO-LIGASE"/>
    <property type="match status" value="1"/>
</dbReference>
<dbReference type="NCBIfam" id="TIGR02727">
    <property type="entry name" value="MTHFS_bact"/>
    <property type="match status" value="1"/>
</dbReference>
<proteinExistence type="inferred from homology"/>
<keyword evidence="6" id="KW-0436">Ligase</keyword>
<dbReference type="InterPro" id="IPR002698">
    <property type="entry name" value="FTHF_cligase"/>
</dbReference>
<comment type="similarity">
    <text evidence="1 4">Belongs to the 5-formyltetrahydrofolate cyclo-ligase family.</text>
</comment>
<dbReference type="EMBL" id="JBHDLJ010000003">
    <property type="protein sequence ID" value="MFB0833867.1"/>
    <property type="molecule type" value="Genomic_DNA"/>
</dbReference>
<dbReference type="PIRSF" id="PIRSF006806">
    <property type="entry name" value="FTHF_cligase"/>
    <property type="match status" value="1"/>
</dbReference>
<keyword evidence="4" id="KW-0479">Metal-binding</keyword>
<keyword evidence="2 4" id="KW-0547">Nucleotide-binding</keyword>
<comment type="cofactor">
    <cofactor evidence="4">
        <name>Mg(2+)</name>
        <dbReference type="ChEBI" id="CHEBI:18420"/>
    </cofactor>
</comment>
<keyword evidence="4" id="KW-0460">Magnesium</keyword>
<evidence type="ECO:0000313" key="7">
    <source>
        <dbReference type="Proteomes" id="UP001575652"/>
    </source>
</evidence>
<feature type="region of interest" description="Disordered" evidence="5">
    <location>
        <begin position="1"/>
        <end position="28"/>
    </location>
</feature>
<comment type="caution">
    <text evidence="6">The sequence shown here is derived from an EMBL/GenBank/DDBJ whole genome shotgun (WGS) entry which is preliminary data.</text>
</comment>
<comment type="catalytic activity">
    <reaction evidence="4">
        <text>(6S)-5-formyl-5,6,7,8-tetrahydrofolate + ATP = (6R)-5,10-methenyltetrahydrofolate + ADP + phosphate</text>
        <dbReference type="Rhea" id="RHEA:10488"/>
        <dbReference type="ChEBI" id="CHEBI:30616"/>
        <dbReference type="ChEBI" id="CHEBI:43474"/>
        <dbReference type="ChEBI" id="CHEBI:57455"/>
        <dbReference type="ChEBI" id="CHEBI:57457"/>
        <dbReference type="ChEBI" id="CHEBI:456216"/>
        <dbReference type="EC" id="6.3.3.2"/>
    </reaction>
</comment>
<keyword evidence="3 4" id="KW-0067">ATP-binding</keyword>
<dbReference type="Gene3D" id="3.40.50.10420">
    <property type="entry name" value="NagB/RpiA/CoA transferase-like"/>
    <property type="match status" value="1"/>
</dbReference>
<evidence type="ECO:0000256" key="2">
    <source>
        <dbReference type="ARBA" id="ARBA00022741"/>
    </source>
</evidence>
<reference evidence="6 7" key="1">
    <citation type="submission" date="2024-09" db="EMBL/GenBank/DDBJ databases">
        <authorList>
            <person name="Salinas-Garcia M.A."/>
            <person name="Prieme A."/>
        </authorList>
    </citation>
    <scope>NUCLEOTIDE SEQUENCE [LARGE SCALE GENOMIC DNA]</scope>
    <source>
        <strain evidence="6 7">DSM 21081</strain>
    </source>
</reference>
<name>A0ABV4UKK6_9MICC</name>
<evidence type="ECO:0000256" key="1">
    <source>
        <dbReference type="ARBA" id="ARBA00010638"/>
    </source>
</evidence>
<gene>
    <name evidence="6" type="ORF">ACETWP_04635</name>
</gene>
<dbReference type="InterPro" id="IPR037171">
    <property type="entry name" value="NagB/RpiA_transferase-like"/>
</dbReference>
<evidence type="ECO:0000256" key="3">
    <source>
        <dbReference type="ARBA" id="ARBA00022840"/>
    </source>
</evidence>
<protein>
    <recommendedName>
        <fullName evidence="4">5-formyltetrahydrofolate cyclo-ligase</fullName>
        <ecNumber evidence="4">6.3.3.2</ecNumber>
    </recommendedName>
</protein>
<evidence type="ECO:0000256" key="5">
    <source>
        <dbReference type="SAM" id="MobiDB-lite"/>
    </source>
</evidence>
<dbReference type="PANTHER" id="PTHR23407:SF1">
    <property type="entry name" value="5-FORMYLTETRAHYDROFOLATE CYCLO-LIGASE"/>
    <property type="match status" value="1"/>
</dbReference>
<evidence type="ECO:0000256" key="4">
    <source>
        <dbReference type="RuleBase" id="RU361279"/>
    </source>
</evidence>
<dbReference type="Proteomes" id="UP001575652">
    <property type="component" value="Unassembled WGS sequence"/>
</dbReference>
<evidence type="ECO:0000313" key="6">
    <source>
        <dbReference type="EMBL" id="MFB0833867.1"/>
    </source>
</evidence>
<dbReference type="SUPFAM" id="SSF100950">
    <property type="entry name" value="NagB/RpiA/CoA transferase-like"/>
    <property type="match status" value="1"/>
</dbReference>
<dbReference type="RefSeq" id="WP_373971045.1">
    <property type="nucleotide sequence ID" value="NZ_JBHDLJ010000003.1"/>
</dbReference>
<keyword evidence="7" id="KW-1185">Reference proteome</keyword>